<dbReference type="PANTHER" id="PTHR43344:SF2">
    <property type="entry name" value="PHOSPHOSERINE PHOSPHATASE"/>
    <property type="match status" value="1"/>
</dbReference>
<evidence type="ECO:0000256" key="11">
    <source>
        <dbReference type="ARBA" id="ARBA00048523"/>
    </source>
</evidence>
<evidence type="ECO:0000256" key="2">
    <source>
        <dbReference type="ARBA" id="ARBA00005135"/>
    </source>
</evidence>
<keyword evidence="14" id="KW-1185">Reference proteome</keyword>
<evidence type="ECO:0000256" key="3">
    <source>
        <dbReference type="ARBA" id="ARBA00009184"/>
    </source>
</evidence>
<evidence type="ECO:0000256" key="7">
    <source>
        <dbReference type="ARBA" id="ARBA00022801"/>
    </source>
</evidence>
<evidence type="ECO:0000256" key="9">
    <source>
        <dbReference type="ARBA" id="ARBA00023299"/>
    </source>
</evidence>
<dbReference type="Gene3D" id="3.40.50.1000">
    <property type="entry name" value="HAD superfamily/HAD-like"/>
    <property type="match status" value="1"/>
</dbReference>
<proteinExistence type="inferred from homology"/>
<dbReference type="EC" id="3.1.3.3" evidence="4"/>
<feature type="signal peptide" evidence="12">
    <location>
        <begin position="1"/>
        <end position="30"/>
    </location>
</feature>
<dbReference type="GO" id="GO:0005737">
    <property type="term" value="C:cytoplasm"/>
    <property type="evidence" value="ECO:0007669"/>
    <property type="project" value="TreeGrafter"/>
</dbReference>
<dbReference type="SUPFAM" id="SSF56784">
    <property type="entry name" value="HAD-like"/>
    <property type="match status" value="1"/>
</dbReference>
<name>A0AA90R452_9BACI</name>
<dbReference type="GO" id="GO:0000287">
    <property type="term" value="F:magnesium ion binding"/>
    <property type="evidence" value="ECO:0007669"/>
    <property type="project" value="TreeGrafter"/>
</dbReference>
<comment type="pathway">
    <text evidence="2">Amino-acid biosynthesis; L-serine biosynthesis; L-serine from 3-phospho-D-glycerate: step 3/3.</text>
</comment>
<evidence type="ECO:0000313" key="13">
    <source>
        <dbReference type="EMBL" id="MDQ6598925.1"/>
    </source>
</evidence>
<dbReference type="RefSeq" id="WP_308913763.1">
    <property type="nucleotide sequence ID" value="NZ_JAVGVR010000001.1"/>
</dbReference>
<dbReference type="AlphaFoldDB" id="A0AA90R452"/>
<dbReference type="GO" id="GO:0006564">
    <property type="term" value="P:L-serine biosynthetic process"/>
    <property type="evidence" value="ECO:0007669"/>
    <property type="project" value="UniProtKB-KW"/>
</dbReference>
<dbReference type="Gene3D" id="1.20.1440.320">
    <property type="match status" value="1"/>
</dbReference>
<reference evidence="13" key="1">
    <citation type="submission" date="2023-08" db="EMBL/GenBank/DDBJ databases">
        <title>Nitrogen cycling bacteria in agricultural field soils.</title>
        <authorList>
            <person name="Jang J."/>
        </authorList>
    </citation>
    <scope>NUCLEOTIDE SEQUENCE</scope>
    <source>
        <strain evidence="13">PS3-36</strain>
    </source>
</reference>
<dbReference type="Proteomes" id="UP001178888">
    <property type="component" value="Unassembled WGS sequence"/>
</dbReference>
<dbReference type="InterPro" id="IPR050582">
    <property type="entry name" value="HAD-like_SerB"/>
</dbReference>
<feature type="chain" id="PRO_5041740481" description="phosphoserine phosphatase" evidence="12">
    <location>
        <begin position="31"/>
        <end position="461"/>
    </location>
</feature>
<keyword evidence="9" id="KW-0718">Serine biosynthesis</keyword>
<comment type="caution">
    <text evidence="13">The sequence shown here is derived from an EMBL/GenBank/DDBJ whole genome shotgun (WGS) entry which is preliminary data.</text>
</comment>
<comment type="catalytic activity">
    <reaction evidence="11">
        <text>O-phospho-D-serine + H2O = D-serine + phosphate</text>
        <dbReference type="Rhea" id="RHEA:24873"/>
        <dbReference type="ChEBI" id="CHEBI:15377"/>
        <dbReference type="ChEBI" id="CHEBI:35247"/>
        <dbReference type="ChEBI" id="CHEBI:43474"/>
        <dbReference type="ChEBI" id="CHEBI:58680"/>
        <dbReference type="EC" id="3.1.3.3"/>
    </reaction>
</comment>
<protein>
    <recommendedName>
        <fullName evidence="4">phosphoserine phosphatase</fullName>
        <ecNumber evidence="4">3.1.3.3</ecNumber>
    </recommendedName>
</protein>
<gene>
    <name evidence="13" type="ORF">RCG21_21670</name>
</gene>
<organism evidence="13 14">
    <name type="scientific">Bacillus salipaludis</name>
    <dbReference type="NCBI Taxonomy" id="2547811"/>
    <lineage>
        <taxon>Bacteria</taxon>
        <taxon>Bacillati</taxon>
        <taxon>Bacillota</taxon>
        <taxon>Bacilli</taxon>
        <taxon>Bacillales</taxon>
        <taxon>Bacillaceae</taxon>
        <taxon>Bacillus</taxon>
    </lineage>
</organism>
<keyword evidence="8" id="KW-0460">Magnesium</keyword>
<dbReference type="EMBL" id="JAVGVR010000001">
    <property type="protein sequence ID" value="MDQ6598925.1"/>
    <property type="molecule type" value="Genomic_DNA"/>
</dbReference>
<evidence type="ECO:0000313" key="14">
    <source>
        <dbReference type="Proteomes" id="UP001178888"/>
    </source>
</evidence>
<evidence type="ECO:0000256" key="4">
    <source>
        <dbReference type="ARBA" id="ARBA00012640"/>
    </source>
</evidence>
<evidence type="ECO:0000256" key="8">
    <source>
        <dbReference type="ARBA" id="ARBA00022842"/>
    </source>
</evidence>
<keyword evidence="5" id="KW-0028">Amino-acid biosynthesis</keyword>
<dbReference type="GO" id="GO:0036424">
    <property type="term" value="F:L-phosphoserine phosphatase activity"/>
    <property type="evidence" value="ECO:0007669"/>
    <property type="project" value="TreeGrafter"/>
</dbReference>
<comment type="catalytic activity">
    <reaction evidence="10">
        <text>O-phospho-L-serine + H2O = L-serine + phosphate</text>
        <dbReference type="Rhea" id="RHEA:21208"/>
        <dbReference type="ChEBI" id="CHEBI:15377"/>
        <dbReference type="ChEBI" id="CHEBI:33384"/>
        <dbReference type="ChEBI" id="CHEBI:43474"/>
        <dbReference type="ChEBI" id="CHEBI:57524"/>
        <dbReference type="EC" id="3.1.3.3"/>
    </reaction>
</comment>
<evidence type="ECO:0000256" key="5">
    <source>
        <dbReference type="ARBA" id="ARBA00022605"/>
    </source>
</evidence>
<evidence type="ECO:0000256" key="12">
    <source>
        <dbReference type="SAM" id="SignalP"/>
    </source>
</evidence>
<accession>A0AA90R452</accession>
<dbReference type="PANTHER" id="PTHR43344">
    <property type="entry name" value="PHOSPHOSERINE PHOSPHATASE"/>
    <property type="match status" value="1"/>
</dbReference>
<comment type="similarity">
    <text evidence="3">Belongs to the HAD-like hydrolase superfamily. SerB family.</text>
</comment>
<dbReference type="InterPro" id="IPR036412">
    <property type="entry name" value="HAD-like_sf"/>
</dbReference>
<evidence type="ECO:0000256" key="1">
    <source>
        <dbReference type="ARBA" id="ARBA00001946"/>
    </source>
</evidence>
<keyword evidence="6" id="KW-0479">Metal-binding</keyword>
<keyword evidence="7 13" id="KW-0378">Hydrolase</keyword>
<comment type="cofactor">
    <cofactor evidence="1">
        <name>Mg(2+)</name>
        <dbReference type="ChEBI" id="CHEBI:18420"/>
    </cofactor>
</comment>
<evidence type="ECO:0000256" key="6">
    <source>
        <dbReference type="ARBA" id="ARBA00022723"/>
    </source>
</evidence>
<sequence length="461" mass="51922">MKKSKFKLLFSSIVLSLVLLLSVANPFALAIASDTNRSSAITYHGQVLDSGKWAPNTYKAIHNLIQENRTHNSRRKPYAVFDWDNTSIFQDTTDNVLNYQINNLKYKMTPEQFEYSFTHGDNKPIPQENFVEPYKNVNGQSVNIYKLSIDVVSDYKYFWAHYKGLNPNADGTLSDIAAVQATDQFKDFKAKIWFAYSALIDTFGEDVAYTWQLNMFVGYTPDELIQLCNEGIAYYLAEKIQNVYFDSPATLPGIAGEVKNSVIGNYFTQGLRIIPEMSNLMNTLRKNGIDVYISTAAMDTVVRSFASNPLYGYNVPEANVLGLRLKVDNAGRYKAEIPDKKDYAINVKHGKAYNINKYLVPKYRANPILICGDSSGDYEMMTELSGFNNVKMINDKEPVKMVLISNRIKGEGLGELSKIAVSQLGTPNPSIVLQGRNENTGLWIPDERTLRLGKTSLQLTK</sequence>
<dbReference type="InterPro" id="IPR023214">
    <property type="entry name" value="HAD_sf"/>
</dbReference>
<keyword evidence="12" id="KW-0732">Signal</keyword>
<evidence type="ECO:0000256" key="10">
    <source>
        <dbReference type="ARBA" id="ARBA00048138"/>
    </source>
</evidence>